<gene>
    <name evidence="1" type="ORF">MPRG_35500</name>
</gene>
<dbReference type="Proteomes" id="UP000465240">
    <property type="component" value="Unassembled WGS sequence"/>
</dbReference>
<evidence type="ECO:0000313" key="2">
    <source>
        <dbReference type="Proteomes" id="UP000465240"/>
    </source>
</evidence>
<dbReference type="EMBL" id="BLKX01000001">
    <property type="protein sequence ID" value="GFG80274.1"/>
    <property type="molecule type" value="Genomic_DNA"/>
</dbReference>
<evidence type="ECO:0000313" key="1">
    <source>
        <dbReference type="EMBL" id="GFG80274.1"/>
    </source>
</evidence>
<accession>A0ABQ1C7R8</accession>
<dbReference type="RefSeq" id="WP_133450058.1">
    <property type="nucleotide sequence ID" value="NZ_BLKX01000001.1"/>
</dbReference>
<protein>
    <submittedName>
        <fullName evidence="1">Uncharacterized protein</fullName>
    </submittedName>
</protein>
<sequence length="130" mass="14372">MSAREYRDDDTGYLNWRDKNPHGYVLNIHRNHSPADAHLHDVSCSSLLAPIVAGLKLTDHYVKVCGRTADEVREWAGEHVSEPLPDCKSCRDIGANGGGTSHNQSDARMCPRCSMYQLSVTGKCPSCDED</sequence>
<proteinExistence type="predicted"/>
<comment type="caution">
    <text evidence="1">The sequence shown here is derived from an EMBL/GenBank/DDBJ whole genome shotgun (WGS) entry which is preliminary data.</text>
</comment>
<name>A0ABQ1C7R8_9MYCO</name>
<reference evidence="1 2" key="1">
    <citation type="journal article" date="2019" name="Emerg. Microbes Infect.">
        <title>Comprehensive subspecies identification of 175 nontuberculous mycobacteria species based on 7547 genomic profiles.</title>
        <authorList>
            <person name="Matsumoto Y."/>
            <person name="Kinjo T."/>
            <person name="Motooka D."/>
            <person name="Nabeya D."/>
            <person name="Jung N."/>
            <person name="Uechi K."/>
            <person name="Horii T."/>
            <person name="Iida T."/>
            <person name="Fujita J."/>
            <person name="Nakamura S."/>
        </authorList>
    </citation>
    <scope>NUCLEOTIDE SEQUENCE [LARGE SCALE GENOMIC DNA]</scope>
    <source>
        <strain evidence="1 2">JCM 18565</strain>
    </source>
</reference>
<organism evidence="1 2">
    <name type="scientific">Mycobacterium paragordonae</name>
    <dbReference type="NCBI Taxonomy" id="1389713"/>
    <lineage>
        <taxon>Bacteria</taxon>
        <taxon>Bacillati</taxon>
        <taxon>Actinomycetota</taxon>
        <taxon>Actinomycetes</taxon>
        <taxon>Mycobacteriales</taxon>
        <taxon>Mycobacteriaceae</taxon>
        <taxon>Mycobacterium</taxon>
    </lineage>
</organism>
<keyword evidence="2" id="KW-1185">Reference proteome</keyword>